<evidence type="ECO:0000256" key="1">
    <source>
        <dbReference type="ARBA" id="ARBA00009319"/>
    </source>
</evidence>
<accession>A0A2T7PIB4</accession>
<dbReference type="PANTHER" id="PTHR32003">
    <property type="entry name" value="PROTEIN FAM199X"/>
    <property type="match status" value="1"/>
</dbReference>
<name>A0A2T7PIB4_POMCA</name>
<dbReference type="InterPro" id="IPR029672">
    <property type="entry name" value="FAM199X_fam"/>
</dbReference>
<evidence type="ECO:0000256" key="2">
    <source>
        <dbReference type="SAM" id="MobiDB-lite"/>
    </source>
</evidence>
<organism evidence="3 4">
    <name type="scientific">Pomacea canaliculata</name>
    <name type="common">Golden apple snail</name>
    <dbReference type="NCBI Taxonomy" id="400727"/>
    <lineage>
        <taxon>Eukaryota</taxon>
        <taxon>Metazoa</taxon>
        <taxon>Spiralia</taxon>
        <taxon>Lophotrochozoa</taxon>
        <taxon>Mollusca</taxon>
        <taxon>Gastropoda</taxon>
        <taxon>Caenogastropoda</taxon>
        <taxon>Architaenioglossa</taxon>
        <taxon>Ampullarioidea</taxon>
        <taxon>Ampullariidae</taxon>
        <taxon>Pomacea</taxon>
    </lineage>
</organism>
<reference evidence="3 4" key="1">
    <citation type="submission" date="2018-04" db="EMBL/GenBank/DDBJ databases">
        <title>The genome of golden apple snail Pomacea canaliculata provides insight into stress tolerance and invasive adaptation.</title>
        <authorList>
            <person name="Liu C."/>
            <person name="Liu B."/>
            <person name="Ren Y."/>
            <person name="Zhang Y."/>
            <person name="Wang H."/>
            <person name="Li S."/>
            <person name="Jiang F."/>
            <person name="Yin L."/>
            <person name="Zhang G."/>
            <person name="Qian W."/>
            <person name="Fan W."/>
        </authorList>
    </citation>
    <scope>NUCLEOTIDE SEQUENCE [LARGE SCALE GENOMIC DNA]</scope>
    <source>
        <strain evidence="3">SZHN2017</strain>
        <tissue evidence="3">Muscle</tissue>
    </source>
</reference>
<dbReference type="Proteomes" id="UP000245119">
    <property type="component" value="Linkage Group LG3"/>
</dbReference>
<feature type="compositionally biased region" description="Basic residues" evidence="2">
    <location>
        <begin position="272"/>
        <end position="283"/>
    </location>
</feature>
<sequence>MIADTAFPANSPWLCDKEQNWGDLENHWDSFPWSLSDSEVHDFITKLNGEEIENEADTDLISTLQPDMQLWQSSDDLDFLSSVTLDLLDEEDDETAAKRTNATTLIQSGYSSGSDSCISVDENDTQKSDKKAKSVCSTSLTAVKSHVESKKCKTKADAPSMKRRWSSMEFEEQQEVITELADIISMQLGVRERLEAIHIINPHCQVSPTDKDFLIDVEGITDQQFIALQKFVHRHTVNTSDLHGGNCNLNRHLRQQGRATPSKHCPGDLHRQNKNKSGRRKRTEQKTFQPMTKVARQRQKEKQSGYFLHEVWMTVSSSPKPGKEQDIDEHIDILE</sequence>
<dbReference type="AlphaFoldDB" id="A0A2T7PIB4"/>
<evidence type="ECO:0000313" key="3">
    <source>
        <dbReference type="EMBL" id="PVD33163.1"/>
    </source>
</evidence>
<feature type="region of interest" description="Disordered" evidence="2">
    <location>
        <begin position="256"/>
        <end position="291"/>
    </location>
</feature>
<comment type="similarity">
    <text evidence="1">Belongs to the FAM199 family.</text>
</comment>
<dbReference type="Pfam" id="PF15814">
    <property type="entry name" value="FAM199X"/>
    <property type="match status" value="1"/>
</dbReference>
<comment type="caution">
    <text evidence="3">The sequence shown here is derived from an EMBL/GenBank/DDBJ whole genome shotgun (WGS) entry which is preliminary data.</text>
</comment>
<evidence type="ECO:0000313" key="4">
    <source>
        <dbReference type="Proteomes" id="UP000245119"/>
    </source>
</evidence>
<dbReference type="PANTHER" id="PTHR32003:SF1">
    <property type="entry name" value="PROTEIN FAM199X"/>
    <property type="match status" value="1"/>
</dbReference>
<gene>
    <name evidence="3" type="ORF">C0Q70_04411</name>
</gene>
<protein>
    <submittedName>
        <fullName evidence="3">Uncharacterized protein</fullName>
    </submittedName>
</protein>
<dbReference type="EMBL" id="PZQS01000003">
    <property type="protein sequence ID" value="PVD33163.1"/>
    <property type="molecule type" value="Genomic_DNA"/>
</dbReference>
<proteinExistence type="inferred from homology"/>
<keyword evidence="4" id="KW-1185">Reference proteome</keyword>
<dbReference type="OrthoDB" id="6365484at2759"/>